<dbReference type="STRING" id="264951.A0A443HU63"/>
<dbReference type="InterPro" id="IPR033118">
    <property type="entry name" value="EXPERA"/>
</dbReference>
<dbReference type="GO" id="GO:0000247">
    <property type="term" value="F:C-8 sterol isomerase activity"/>
    <property type="evidence" value="ECO:0007669"/>
    <property type="project" value="TreeGrafter"/>
</dbReference>
<comment type="similarity">
    <text evidence="2">Belongs to the EBP family.</text>
</comment>
<name>A0A443HU63_BYSSP</name>
<evidence type="ECO:0000256" key="12">
    <source>
        <dbReference type="ARBA" id="ARBA00023235"/>
    </source>
</evidence>
<dbReference type="PROSITE" id="PS51751">
    <property type="entry name" value="EXPERA"/>
    <property type="match status" value="1"/>
</dbReference>
<keyword evidence="8" id="KW-0443">Lipid metabolism</keyword>
<keyword evidence="9 13" id="KW-0472">Membrane</keyword>
<dbReference type="PANTHER" id="PTHR14207">
    <property type="entry name" value="STEROL ISOMERASE"/>
    <property type="match status" value="1"/>
</dbReference>
<reference evidence="16 17" key="1">
    <citation type="journal article" date="2018" name="Front. Microbiol.">
        <title>Genomic and genetic insights into a cosmopolitan fungus, Paecilomyces variotii (Eurotiales).</title>
        <authorList>
            <person name="Urquhart A.S."/>
            <person name="Mondo S.J."/>
            <person name="Makela M.R."/>
            <person name="Hane J.K."/>
            <person name="Wiebenga A."/>
            <person name="He G."/>
            <person name="Mihaltcheva S."/>
            <person name="Pangilinan J."/>
            <person name="Lipzen A."/>
            <person name="Barry K."/>
            <person name="de Vries R.P."/>
            <person name="Grigoriev I.V."/>
            <person name="Idnurm A."/>
        </authorList>
    </citation>
    <scope>NUCLEOTIDE SEQUENCE [LARGE SCALE GENOMIC DNA]</scope>
    <source>
        <strain evidence="16 17">CBS 101075</strain>
    </source>
</reference>
<dbReference type="AlphaFoldDB" id="A0A443HU63"/>
<evidence type="ECO:0000256" key="4">
    <source>
        <dbReference type="ARBA" id="ARBA00022692"/>
    </source>
</evidence>
<evidence type="ECO:0000256" key="2">
    <source>
        <dbReference type="ARBA" id="ARBA00008337"/>
    </source>
</evidence>
<dbReference type="VEuPathDB" id="FungiDB:C8Q69DRAFT_465659"/>
<protein>
    <submittedName>
        <fullName evidence="16">Emopamil binding protein-domain-containing protein</fullName>
    </submittedName>
</protein>
<feature type="transmembrane region" description="Helical" evidence="14">
    <location>
        <begin position="38"/>
        <end position="60"/>
    </location>
</feature>
<dbReference type="EMBL" id="RCNU01000005">
    <property type="protein sequence ID" value="RWQ95349.1"/>
    <property type="molecule type" value="Genomic_DNA"/>
</dbReference>
<sequence>MADAIHVLNATATITHNYYPPTIQLPHYVANDGTVPSLIARFGALWATLVGGAFATIYYVRPRASRSDQIAFIWMCFTGFIHFFFEAYFVVNHKTLAGSRELFGQLWKEYSLSDSRYLTSDAFVVCMEAITAFCWGPLSFIIAYCIATQHPARHPLQLIVSLGQIYGDILYYGTSLFDISYCRPEKYYFWFYYVFFNFIWVVVPFYYMRQSFVEIVRAFRKIGEQSFVPTKKS</sequence>
<gene>
    <name evidence="16" type="ORF">C8Q69DRAFT_465659</name>
</gene>
<keyword evidence="17" id="KW-1185">Reference proteome</keyword>
<keyword evidence="12" id="KW-0413">Isomerase</keyword>
<organism evidence="16 17">
    <name type="scientific">Byssochlamys spectabilis</name>
    <name type="common">Paecilomyces variotii</name>
    <dbReference type="NCBI Taxonomy" id="264951"/>
    <lineage>
        <taxon>Eukaryota</taxon>
        <taxon>Fungi</taxon>
        <taxon>Dikarya</taxon>
        <taxon>Ascomycota</taxon>
        <taxon>Pezizomycotina</taxon>
        <taxon>Eurotiomycetes</taxon>
        <taxon>Eurotiomycetidae</taxon>
        <taxon>Eurotiales</taxon>
        <taxon>Thermoascaceae</taxon>
        <taxon>Paecilomyces</taxon>
    </lineage>
</organism>
<dbReference type="InterPro" id="IPR007905">
    <property type="entry name" value="EBP"/>
</dbReference>
<dbReference type="PANTHER" id="PTHR14207:SF0">
    <property type="entry name" value="3-BETA-HYDROXYSTEROID-DELTA(8),DELTA(7)-ISOMERASE"/>
    <property type="match status" value="1"/>
</dbReference>
<evidence type="ECO:0000256" key="7">
    <source>
        <dbReference type="ARBA" id="ARBA00023011"/>
    </source>
</evidence>
<keyword evidence="6 13" id="KW-1133">Transmembrane helix</keyword>
<dbReference type="Pfam" id="PF05241">
    <property type="entry name" value="EBP"/>
    <property type="match status" value="1"/>
</dbReference>
<feature type="transmembrane region" description="Helical" evidence="14">
    <location>
        <begin position="72"/>
        <end position="91"/>
    </location>
</feature>
<dbReference type="GO" id="GO:0004769">
    <property type="term" value="F:steroid Delta-isomerase activity"/>
    <property type="evidence" value="ECO:0007669"/>
    <property type="project" value="TreeGrafter"/>
</dbReference>
<feature type="domain" description="EXPERA" evidence="15">
    <location>
        <begin position="67"/>
        <end position="208"/>
    </location>
</feature>
<dbReference type="GO" id="GO:0016020">
    <property type="term" value="C:membrane"/>
    <property type="evidence" value="ECO:0007669"/>
    <property type="project" value="UniProtKB-SubCell"/>
</dbReference>
<feature type="transmembrane region" description="Helical" evidence="14">
    <location>
        <begin position="122"/>
        <end position="146"/>
    </location>
</feature>
<feature type="transmembrane region" description="Helical" evidence="14">
    <location>
        <begin position="189"/>
        <end position="207"/>
    </location>
</feature>
<keyword evidence="3" id="KW-0444">Lipid biosynthesis</keyword>
<keyword evidence="10" id="KW-1207">Sterol metabolism</keyword>
<evidence type="ECO:0000256" key="10">
    <source>
        <dbReference type="ARBA" id="ARBA00023166"/>
    </source>
</evidence>
<dbReference type="GO" id="GO:0005783">
    <property type="term" value="C:endoplasmic reticulum"/>
    <property type="evidence" value="ECO:0007669"/>
    <property type="project" value="TreeGrafter"/>
</dbReference>
<evidence type="ECO:0000313" key="17">
    <source>
        <dbReference type="Proteomes" id="UP000283841"/>
    </source>
</evidence>
<dbReference type="GO" id="GO:0016126">
    <property type="term" value="P:sterol biosynthetic process"/>
    <property type="evidence" value="ECO:0007669"/>
    <property type="project" value="UniProtKB-KW"/>
</dbReference>
<keyword evidence="7" id="KW-0756">Sterol biosynthesis</keyword>
<evidence type="ECO:0000256" key="9">
    <source>
        <dbReference type="ARBA" id="ARBA00023136"/>
    </source>
</evidence>
<dbReference type="RefSeq" id="XP_028484994.1">
    <property type="nucleotide sequence ID" value="XM_028630501.1"/>
</dbReference>
<evidence type="ECO:0000256" key="11">
    <source>
        <dbReference type="ARBA" id="ARBA00023221"/>
    </source>
</evidence>
<evidence type="ECO:0000256" key="1">
    <source>
        <dbReference type="ARBA" id="ARBA00004141"/>
    </source>
</evidence>
<evidence type="ECO:0000256" key="5">
    <source>
        <dbReference type="ARBA" id="ARBA00022955"/>
    </source>
</evidence>
<comment type="caution">
    <text evidence="16">The sequence shown here is derived from an EMBL/GenBank/DDBJ whole genome shotgun (WGS) entry which is preliminary data.</text>
</comment>
<comment type="subcellular location">
    <subcellularLocation>
        <location evidence="1">Membrane</location>
        <topology evidence="1">Multi-pass membrane protein</topology>
    </subcellularLocation>
</comment>
<dbReference type="Proteomes" id="UP000283841">
    <property type="component" value="Unassembled WGS sequence"/>
</dbReference>
<keyword evidence="11" id="KW-0753">Steroid metabolism</keyword>
<feature type="transmembrane region" description="Helical" evidence="14">
    <location>
        <begin position="158"/>
        <end position="177"/>
    </location>
</feature>
<evidence type="ECO:0000256" key="3">
    <source>
        <dbReference type="ARBA" id="ARBA00022516"/>
    </source>
</evidence>
<keyword evidence="4 13" id="KW-0812">Transmembrane</keyword>
<dbReference type="GeneID" id="39599778"/>
<dbReference type="GO" id="GO:0047750">
    <property type="term" value="F:cholestenol delta-isomerase activity"/>
    <property type="evidence" value="ECO:0007669"/>
    <property type="project" value="InterPro"/>
</dbReference>
<evidence type="ECO:0000256" key="14">
    <source>
        <dbReference type="SAM" id="Phobius"/>
    </source>
</evidence>
<proteinExistence type="inferred from homology"/>
<keyword evidence="5" id="KW-0752">Steroid biosynthesis</keyword>
<evidence type="ECO:0000313" key="16">
    <source>
        <dbReference type="EMBL" id="RWQ95349.1"/>
    </source>
</evidence>
<evidence type="ECO:0000256" key="6">
    <source>
        <dbReference type="ARBA" id="ARBA00022989"/>
    </source>
</evidence>
<accession>A0A443HU63</accession>
<evidence type="ECO:0000256" key="13">
    <source>
        <dbReference type="PROSITE-ProRule" id="PRU01087"/>
    </source>
</evidence>
<evidence type="ECO:0000256" key="8">
    <source>
        <dbReference type="ARBA" id="ARBA00023098"/>
    </source>
</evidence>
<evidence type="ECO:0000259" key="15">
    <source>
        <dbReference type="PROSITE" id="PS51751"/>
    </source>
</evidence>